<evidence type="ECO:0000313" key="1">
    <source>
        <dbReference type="EMBL" id="KIM52676.1"/>
    </source>
</evidence>
<dbReference type="HOGENOM" id="CLU_132807_1_0_1"/>
<reference evidence="1 2" key="1">
    <citation type="submission" date="2014-04" db="EMBL/GenBank/DDBJ databases">
        <authorList>
            <consortium name="DOE Joint Genome Institute"/>
            <person name="Kuo A."/>
            <person name="Kohler A."/>
            <person name="Nagy L.G."/>
            <person name="Floudas D."/>
            <person name="Copeland A."/>
            <person name="Barry K.W."/>
            <person name="Cichocki N."/>
            <person name="Veneault-Fourrey C."/>
            <person name="LaButti K."/>
            <person name="Lindquist E.A."/>
            <person name="Lipzen A."/>
            <person name="Lundell T."/>
            <person name="Morin E."/>
            <person name="Murat C."/>
            <person name="Sun H."/>
            <person name="Tunlid A."/>
            <person name="Henrissat B."/>
            <person name="Grigoriev I.V."/>
            <person name="Hibbett D.S."/>
            <person name="Martin F."/>
            <person name="Nordberg H.P."/>
            <person name="Cantor M.N."/>
            <person name="Hua S.X."/>
        </authorList>
    </citation>
    <scope>NUCLEOTIDE SEQUENCE [LARGE SCALE GENOMIC DNA]</scope>
    <source>
        <strain evidence="1 2">Foug A</strain>
    </source>
</reference>
<gene>
    <name evidence="1" type="ORF">SCLCIDRAFT_140644</name>
</gene>
<evidence type="ECO:0008006" key="3">
    <source>
        <dbReference type="Google" id="ProtNLM"/>
    </source>
</evidence>
<dbReference type="STRING" id="1036808.A0A0C3D9B0"/>
<protein>
    <recommendedName>
        <fullName evidence="3">Chromo domain-containing protein</fullName>
    </recommendedName>
</protein>
<dbReference type="CDD" id="cd00024">
    <property type="entry name" value="CD_CSD"/>
    <property type="match status" value="1"/>
</dbReference>
<dbReference type="OrthoDB" id="2641861at2759"/>
<reference evidence="2" key="2">
    <citation type="submission" date="2015-01" db="EMBL/GenBank/DDBJ databases">
        <title>Evolutionary Origins and Diversification of the Mycorrhizal Mutualists.</title>
        <authorList>
            <consortium name="DOE Joint Genome Institute"/>
            <consortium name="Mycorrhizal Genomics Consortium"/>
            <person name="Kohler A."/>
            <person name="Kuo A."/>
            <person name="Nagy L.G."/>
            <person name="Floudas D."/>
            <person name="Copeland A."/>
            <person name="Barry K.W."/>
            <person name="Cichocki N."/>
            <person name="Veneault-Fourrey C."/>
            <person name="LaButti K."/>
            <person name="Lindquist E.A."/>
            <person name="Lipzen A."/>
            <person name="Lundell T."/>
            <person name="Morin E."/>
            <person name="Murat C."/>
            <person name="Riley R."/>
            <person name="Ohm R."/>
            <person name="Sun H."/>
            <person name="Tunlid A."/>
            <person name="Henrissat B."/>
            <person name="Grigoriev I.V."/>
            <person name="Hibbett D.S."/>
            <person name="Martin F."/>
        </authorList>
    </citation>
    <scope>NUCLEOTIDE SEQUENCE [LARGE SCALE GENOMIC DNA]</scope>
    <source>
        <strain evidence="2">Foug A</strain>
    </source>
</reference>
<dbReference type="Gene3D" id="2.40.50.40">
    <property type="match status" value="1"/>
</dbReference>
<dbReference type="InterPro" id="IPR016197">
    <property type="entry name" value="Chromo-like_dom_sf"/>
</dbReference>
<dbReference type="InParanoid" id="A0A0C3D9B0"/>
<dbReference type="EMBL" id="KN822203">
    <property type="protein sequence ID" value="KIM52676.1"/>
    <property type="molecule type" value="Genomic_DNA"/>
</dbReference>
<dbReference type="Proteomes" id="UP000053989">
    <property type="component" value="Unassembled WGS sequence"/>
</dbReference>
<dbReference type="SUPFAM" id="SSF54160">
    <property type="entry name" value="Chromo domain-like"/>
    <property type="match status" value="1"/>
</dbReference>
<organism evidence="1 2">
    <name type="scientific">Scleroderma citrinum Foug A</name>
    <dbReference type="NCBI Taxonomy" id="1036808"/>
    <lineage>
        <taxon>Eukaryota</taxon>
        <taxon>Fungi</taxon>
        <taxon>Dikarya</taxon>
        <taxon>Basidiomycota</taxon>
        <taxon>Agaricomycotina</taxon>
        <taxon>Agaricomycetes</taxon>
        <taxon>Agaricomycetidae</taxon>
        <taxon>Boletales</taxon>
        <taxon>Sclerodermatineae</taxon>
        <taxon>Sclerodermataceae</taxon>
        <taxon>Scleroderma</taxon>
    </lineage>
</organism>
<sequence length="110" mass="12967">MAIDTYTLDLPTELKARRIHPTFHVGVLRQHEPNDNALFPKRDVQAFYDVGNKEEVEWVDDEILAHQWVTNKVEFLVRWNLGDSTWEPYTHCKDLEALDRYLEIQGVESV</sequence>
<name>A0A0C3D9B0_9AGAM</name>
<dbReference type="AlphaFoldDB" id="A0A0C3D9B0"/>
<evidence type="ECO:0000313" key="2">
    <source>
        <dbReference type="Proteomes" id="UP000053989"/>
    </source>
</evidence>
<accession>A0A0C3D9B0</accession>
<keyword evidence="2" id="KW-1185">Reference proteome</keyword>
<proteinExistence type="predicted"/>